<feature type="transmembrane region" description="Helical" evidence="14">
    <location>
        <begin position="455"/>
        <end position="475"/>
    </location>
</feature>
<dbReference type="PANTHER" id="PTHR48086">
    <property type="entry name" value="SODIUM/PROLINE SYMPORTER-RELATED"/>
    <property type="match status" value="1"/>
</dbReference>
<dbReference type="GO" id="GO:0005298">
    <property type="term" value="F:proline:sodium symporter activity"/>
    <property type="evidence" value="ECO:0007669"/>
    <property type="project" value="TreeGrafter"/>
</dbReference>
<keyword evidence="7 14" id="KW-1133">Transmembrane helix</keyword>
<accession>A0A832G1I2</accession>
<feature type="transmembrane region" description="Helical" evidence="14">
    <location>
        <begin position="405"/>
        <end position="421"/>
    </location>
</feature>
<evidence type="ECO:0000256" key="6">
    <source>
        <dbReference type="ARBA" id="ARBA00022847"/>
    </source>
</evidence>
<feature type="transmembrane region" description="Helical" evidence="14">
    <location>
        <begin position="427"/>
        <end position="448"/>
    </location>
</feature>
<feature type="transmembrane region" description="Helical" evidence="14">
    <location>
        <begin position="257"/>
        <end position="280"/>
    </location>
</feature>
<keyword evidence="5 14" id="KW-0812">Transmembrane</keyword>
<evidence type="ECO:0000256" key="13">
    <source>
        <dbReference type="RuleBase" id="RU362091"/>
    </source>
</evidence>
<evidence type="ECO:0000256" key="8">
    <source>
        <dbReference type="ARBA" id="ARBA00023053"/>
    </source>
</evidence>
<feature type="transmembrane region" description="Helical" evidence="14">
    <location>
        <begin position="481"/>
        <end position="501"/>
    </location>
</feature>
<evidence type="ECO:0000256" key="7">
    <source>
        <dbReference type="ARBA" id="ARBA00022989"/>
    </source>
</evidence>
<evidence type="ECO:0000256" key="5">
    <source>
        <dbReference type="ARBA" id="ARBA00022692"/>
    </source>
</evidence>
<evidence type="ECO:0000256" key="12">
    <source>
        <dbReference type="ARBA" id="ARBA00033708"/>
    </source>
</evidence>
<dbReference type="AlphaFoldDB" id="A0A832G1I2"/>
<evidence type="ECO:0000256" key="1">
    <source>
        <dbReference type="ARBA" id="ARBA00004651"/>
    </source>
</evidence>
<sequence length="603" mass="67630">MSLIDILIVASYLILITLIGFYFEKRASTGIDAYFLGNRKIPWWALGASGMASNFDVSGTMINVALIYAFGAVGFFVEMRGGLVLIMAFLMIFMGKWTRRSKVMTLSEWMKFRFGDDLQGKSARVISALSTIIITIAIVSYFSVGAGKFIGDVLKIPGFFGLSSEFWAAAVIISLTTLYTVASGLQGVVWTDVFQGILIFLMIIIVCSMALFAELPDVFSVSVPLKDGSFFSIETTRENWTNILPQWMLNFPDNSAYSIYNFFGIALIFYLIKVIIEGSAGTGGYMAQRFFAARSDRDAGLLSLFWIILLSFRWPFIAAIAVLGISYGFDSGQIISDPEKVLPTVIFNLLPIGLKGLLIAGLMAAAMSTFSSLINSGASYWVKDIYQQFINPCASEKKLILQSRISSLIIVLSGLILAIGFKSINEIWGWLTMGLGAGMIVPLLIRWYWWRMNGFGFTMGTIFGMSTAIIQKLIYPEATEYLSFLVLLISSFTATVLGTIFSKQTDKEILINFYKTTRPFGFWKPVKSLLPEEKKSEINSENRRDIISICFALPWQIVLFLSGMTLIMKRFDLFFYLIIILIFLSVGLYYFWFRHLSDEVKMD</sequence>
<keyword evidence="4" id="KW-1003">Cell membrane</keyword>
<feature type="transmembrane region" description="Helical" evidence="14">
    <location>
        <begin position="75"/>
        <end position="94"/>
    </location>
</feature>
<feature type="transmembrane region" description="Helical" evidence="14">
    <location>
        <begin position="301"/>
        <end position="325"/>
    </location>
</feature>
<evidence type="ECO:0000256" key="14">
    <source>
        <dbReference type="SAM" id="Phobius"/>
    </source>
</evidence>
<dbReference type="GO" id="GO:0015193">
    <property type="term" value="F:L-proline transmembrane transporter activity"/>
    <property type="evidence" value="ECO:0007669"/>
    <property type="project" value="TreeGrafter"/>
</dbReference>
<feature type="transmembrane region" description="Helical" evidence="14">
    <location>
        <begin position="123"/>
        <end position="144"/>
    </location>
</feature>
<evidence type="ECO:0000313" key="15">
    <source>
        <dbReference type="EMBL" id="HGT46643.1"/>
    </source>
</evidence>
<feature type="transmembrane region" description="Helical" evidence="14">
    <location>
        <begin position="573"/>
        <end position="593"/>
    </location>
</feature>
<dbReference type="Gene3D" id="1.20.1730.10">
    <property type="entry name" value="Sodium/glucose cotransporter"/>
    <property type="match status" value="1"/>
</dbReference>
<dbReference type="InterPro" id="IPR050277">
    <property type="entry name" value="Sodium:Solute_Symporter"/>
</dbReference>
<dbReference type="GO" id="GO:0005886">
    <property type="term" value="C:plasma membrane"/>
    <property type="evidence" value="ECO:0007669"/>
    <property type="project" value="UniProtKB-SubCell"/>
</dbReference>
<evidence type="ECO:0000256" key="2">
    <source>
        <dbReference type="ARBA" id="ARBA00006434"/>
    </source>
</evidence>
<dbReference type="PROSITE" id="PS50283">
    <property type="entry name" value="NA_SOLUT_SYMP_3"/>
    <property type="match status" value="1"/>
</dbReference>
<gene>
    <name evidence="15" type="ORF">ENS56_01240</name>
</gene>
<feature type="transmembrane region" description="Helical" evidence="14">
    <location>
        <begin position="546"/>
        <end position="567"/>
    </location>
</feature>
<keyword evidence="8" id="KW-0915">Sodium</keyword>
<feature type="transmembrane region" description="Helical" evidence="14">
    <location>
        <begin position="43"/>
        <end position="69"/>
    </location>
</feature>
<dbReference type="GO" id="GO:0015824">
    <property type="term" value="P:proline transport"/>
    <property type="evidence" value="ECO:0007669"/>
    <property type="project" value="TreeGrafter"/>
</dbReference>
<dbReference type="InterPro" id="IPR001734">
    <property type="entry name" value="Na/solute_symporter"/>
</dbReference>
<evidence type="ECO:0000256" key="9">
    <source>
        <dbReference type="ARBA" id="ARBA00023065"/>
    </source>
</evidence>
<keyword evidence="6" id="KW-0769">Symport</keyword>
<dbReference type="EMBL" id="DSVI01000004">
    <property type="protein sequence ID" value="HGT46643.1"/>
    <property type="molecule type" value="Genomic_DNA"/>
</dbReference>
<feature type="transmembrane region" description="Helical" evidence="14">
    <location>
        <begin position="156"/>
        <end position="181"/>
    </location>
</feature>
<keyword evidence="9" id="KW-0406">Ion transport</keyword>
<comment type="similarity">
    <text evidence="2 13">Belongs to the sodium:solute symporter (SSF) (TC 2.A.21) family.</text>
</comment>
<evidence type="ECO:0000256" key="10">
    <source>
        <dbReference type="ARBA" id="ARBA00023136"/>
    </source>
</evidence>
<feature type="transmembrane region" description="Helical" evidence="14">
    <location>
        <begin position="6"/>
        <end position="23"/>
    </location>
</feature>
<dbReference type="Pfam" id="PF00474">
    <property type="entry name" value="SSF"/>
    <property type="match status" value="1"/>
</dbReference>
<evidence type="ECO:0000256" key="11">
    <source>
        <dbReference type="ARBA" id="ARBA00023201"/>
    </source>
</evidence>
<feature type="transmembrane region" description="Helical" evidence="14">
    <location>
        <begin position="193"/>
        <end position="213"/>
    </location>
</feature>
<keyword evidence="10 14" id="KW-0472">Membrane</keyword>
<comment type="subcellular location">
    <subcellularLocation>
        <location evidence="1">Cell membrane</location>
        <topology evidence="1">Multi-pass membrane protein</topology>
    </subcellularLocation>
</comment>
<dbReference type="InterPro" id="IPR038377">
    <property type="entry name" value="Na/Glc_symporter_sf"/>
</dbReference>
<keyword evidence="3" id="KW-0813">Transport</keyword>
<organism evidence="15">
    <name type="scientific">Ignavibacterium album</name>
    <dbReference type="NCBI Taxonomy" id="591197"/>
    <lineage>
        <taxon>Bacteria</taxon>
        <taxon>Pseudomonadati</taxon>
        <taxon>Ignavibacteriota</taxon>
        <taxon>Ignavibacteria</taxon>
        <taxon>Ignavibacteriales</taxon>
        <taxon>Ignavibacteriaceae</taxon>
        <taxon>Ignavibacterium</taxon>
    </lineage>
</organism>
<protein>
    <submittedName>
        <fullName evidence="15">Sodium:solute symporter</fullName>
    </submittedName>
</protein>
<proteinExistence type="inferred from homology"/>
<keyword evidence="11" id="KW-0739">Sodium transport</keyword>
<evidence type="ECO:0000256" key="4">
    <source>
        <dbReference type="ARBA" id="ARBA00022475"/>
    </source>
</evidence>
<dbReference type="PANTHER" id="PTHR48086:SF3">
    <property type="entry name" value="SODIUM_PROLINE SYMPORTER"/>
    <property type="match status" value="1"/>
</dbReference>
<comment type="caution">
    <text evidence="15">The sequence shown here is derived from an EMBL/GenBank/DDBJ whole genome shotgun (WGS) entry which is preliminary data.</text>
</comment>
<name>A0A832G1I2_9BACT</name>
<reference evidence="15" key="1">
    <citation type="journal article" date="2020" name="mSystems">
        <title>Genome- and Community-Level Interaction Insights into Carbon Utilization and Element Cycling Functions of Hydrothermarchaeota in Hydrothermal Sediment.</title>
        <authorList>
            <person name="Zhou Z."/>
            <person name="Liu Y."/>
            <person name="Xu W."/>
            <person name="Pan J."/>
            <person name="Luo Z.H."/>
            <person name="Li M."/>
        </authorList>
    </citation>
    <scope>NUCLEOTIDE SEQUENCE [LARGE SCALE GENOMIC DNA]</scope>
    <source>
        <strain evidence="15">SpSt-500</strain>
    </source>
</reference>
<comment type="catalytic activity">
    <reaction evidence="12">
        <text>L-proline(in) + Na(+)(in) = L-proline(out) + Na(+)(out)</text>
        <dbReference type="Rhea" id="RHEA:28967"/>
        <dbReference type="ChEBI" id="CHEBI:29101"/>
        <dbReference type="ChEBI" id="CHEBI:60039"/>
    </reaction>
</comment>
<evidence type="ECO:0000256" key="3">
    <source>
        <dbReference type="ARBA" id="ARBA00022448"/>
    </source>
</evidence>